<feature type="domain" description="Myb-like" evidence="9">
    <location>
        <begin position="62"/>
        <end position="112"/>
    </location>
</feature>
<keyword evidence="5" id="KW-0238">DNA-binding</keyword>
<dbReference type="SUPFAM" id="SSF46689">
    <property type="entry name" value="Homeodomain-like"/>
    <property type="match status" value="1"/>
</dbReference>
<feature type="domain" description="Myb-like" evidence="9">
    <location>
        <begin position="9"/>
        <end position="61"/>
    </location>
</feature>
<dbReference type="GeneID" id="109722735"/>
<evidence type="ECO:0000313" key="13">
    <source>
        <dbReference type="Proteomes" id="UP000515123"/>
    </source>
</evidence>
<evidence type="ECO:0000259" key="10">
    <source>
        <dbReference type="PROSITE" id="PS51294"/>
    </source>
</evidence>
<dbReference type="FunFam" id="1.10.10.60:FF:000157">
    <property type="entry name" value="Myb transcription factor"/>
    <property type="match status" value="1"/>
</dbReference>
<name>A0A199UL98_ANACO</name>
<dbReference type="InterPro" id="IPR015495">
    <property type="entry name" value="Myb_TF_plants"/>
</dbReference>
<keyword evidence="13" id="KW-1185">Reference proteome</keyword>
<dbReference type="GO" id="GO:0000976">
    <property type="term" value="F:transcription cis-regulatory region binding"/>
    <property type="evidence" value="ECO:0007669"/>
    <property type="project" value="UniProtKB-ARBA"/>
</dbReference>
<evidence type="ECO:0000256" key="4">
    <source>
        <dbReference type="ARBA" id="ARBA00023015"/>
    </source>
</evidence>
<dbReference type="Gene3D" id="1.10.10.60">
    <property type="entry name" value="Homeodomain-like"/>
    <property type="match status" value="2"/>
</dbReference>
<organism evidence="11 12">
    <name type="scientific">Ananas comosus</name>
    <name type="common">Pineapple</name>
    <name type="synonym">Ananas ananas</name>
    <dbReference type="NCBI Taxonomy" id="4615"/>
    <lineage>
        <taxon>Eukaryota</taxon>
        <taxon>Viridiplantae</taxon>
        <taxon>Streptophyta</taxon>
        <taxon>Embryophyta</taxon>
        <taxon>Tracheophyta</taxon>
        <taxon>Spermatophyta</taxon>
        <taxon>Magnoliopsida</taxon>
        <taxon>Liliopsida</taxon>
        <taxon>Poales</taxon>
        <taxon>Bromeliaceae</taxon>
        <taxon>Bromelioideae</taxon>
        <taxon>Ananas</taxon>
    </lineage>
</organism>
<gene>
    <name evidence="14" type="primary">LOC109722735</name>
    <name evidence="11" type="ORF">ACMD2_03038</name>
</gene>
<evidence type="ECO:0000256" key="8">
    <source>
        <dbReference type="SAM" id="MobiDB-lite"/>
    </source>
</evidence>
<dbReference type="OrthoDB" id="2143914at2759"/>
<keyword evidence="6" id="KW-0804">Transcription</keyword>
<evidence type="ECO:0000256" key="6">
    <source>
        <dbReference type="ARBA" id="ARBA00023163"/>
    </source>
</evidence>
<dbReference type="SMART" id="SM00717">
    <property type="entry name" value="SANT"/>
    <property type="match status" value="2"/>
</dbReference>
<dbReference type="PROSITE" id="PS51294">
    <property type="entry name" value="HTH_MYB"/>
    <property type="match status" value="2"/>
</dbReference>
<evidence type="ECO:0000256" key="3">
    <source>
        <dbReference type="ARBA" id="ARBA00022737"/>
    </source>
</evidence>
<sequence>MGRSPCCEKAHTNKGAWTKEEDQRLIAYIQAHGEGCWRSLPKAAGLLRCGKSCRLRWINYLRPDLKRGNFTEEEDELIIKLHGLLGNKWSLIAARLPGRTDNEIKNYWNTHIKRKLLSRGLDPQTHRPLNAVSPSPPPPPSLFSAAAAAAAAQKHESPIVPDVIVAAAVPKAEAAYSTDDGHSSGGEAPTQHYDLDLNLDLSISLPSYNYSPRRSPQLETVSNNSTCTGAGTASAAYAQSVCLCYHLGFQSGDACTCQAIPNQHIFRYIRPLEDAQ</sequence>
<dbReference type="PANTHER" id="PTHR47999:SF124">
    <property type="entry name" value="MYB TRANSCRIPTION FACTOR 42"/>
    <property type="match status" value="1"/>
</dbReference>
<dbReference type="Proteomes" id="UP000092600">
    <property type="component" value="Unassembled WGS sequence"/>
</dbReference>
<evidence type="ECO:0000256" key="5">
    <source>
        <dbReference type="ARBA" id="ARBA00023125"/>
    </source>
</evidence>
<evidence type="ECO:0000313" key="12">
    <source>
        <dbReference type="Proteomes" id="UP000092600"/>
    </source>
</evidence>
<dbReference type="EMBL" id="LSRQ01006888">
    <property type="protein sequence ID" value="OAY65481.1"/>
    <property type="molecule type" value="Genomic_DNA"/>
</dbReference>
<evidence type="ECO:0000256" key="1">
    <source>
        <dbReference type="ARBA" id="ARBA00004123"/>
    </source>
</evidence>
<evidence type="ECO:0000313" key="14">
    <source>
        <dbReference type="RefSeq" id="XP_020106441.1"/>
    </source>
</evidence>
<dbReference type="InterPro" id="IPR017930">
    <property type="entry name" value="Myb_dom"/>
</dbReference>
<evidence type="ECO:0000259" key="9">
    <source>
        <dbReference type="PROSITE" id="PS50090"/>
    </source>
</evidence>
<keyword evidence="3" id="KW-0677">Repeat</keyword>
<proteinExistence type="predicted"/>
<feature type="domain" description="HTH myb-type" evidence="10">
    <location>
        <begin position="62"/>
        <end position="116"/>
    </location>
</feature>
<comment type="subcellular location">
    <subcellularLocation>
        <location evidence="1">Nucleus</location>
    </subcellularLocation>
</comment>
<dbReference type="RefSeq" id="XP_020106441.1">
    <property type="nucleotide sequence ID" value="XM_020250852.1"/>
</dbReference>
<dbReference type="PANTHER" id="PTHR47999">
    <property type="entry name" value="TRANSCRIPTION FACTOR MYB8-RELATED-RELATED"/>
    <property type="match status" value="1"/>
</dbReference>
<dbReference type="InterPro" id="IPR009057">
    <property type="entry name" value="Homeodomain-like_sf"/>
</dbReference>
<feature type="domain" description="HTH myb-type" evidence="10">
    <location>
        <begin position="9"/>
        <end position="61"/>
    </location>
</feature>
<evidence type="ECO:0000256" key="7">
    <source>
        <dbReference type="ARBA" id="ARBA00023242"/>
    </source>
</evidence>
<evidence type="ECO:0000313" key="11">
    <source>
        <dbReference type="EMBL" id="OAY65481.1"/>
    </source>
</evidence>
<dbReference type="STRING" id="4615.A0A199UL98"/>
<keyword evidence="4" id="KW-0805">Transcription regulation</keyword>
<dbReference type="Proteomes" id="UP000515123">
    <property type="component" value="Linkage group 17"/>
</dbReference>
<accession>A0A199UL98</accession>
<dbReference type="CDD" id="cd00167">
    <property type="entry name" value="SANT"/>
    <property type="match status" value="2"/>
</dbReference>
<dbReference type="Pfam" id="PF00249">
    <property type="entry name" value="Myb_DNA-binding"/>
    <property type="match status" value="2"/>
</dbReference>
<protein>
    <submittedName>
        <fullName evidence="11 14">Myb-related protein 308</fullName>
    </submittedName>
</protein>
<feature type="region of interest" description="Disordered" evidence="8">
    <location>
        <begin position="123"/>
        <end position="143"/>
    </location>
</feature>
<dbReference type="PROSITE" id="PS50090">
    <property type="entry name" value="MYB_LIKE"/>
    <property type="match status" value="2"/>
</dbReference>
<keyword evidence="7" id="KW-0539">Nucleus</keyword>
<dbReference type="InterPro" id="IPR001005">
    <property type="entry name" value="SANT/Myb"/>
</dbReference>
<dbReference type="GO" id="GO:0005634">
    <property type="term" value="C:nucleus"/>
    <property type="evidence" value="ECO:0007669"/>
    <property type="project" value="UniProtKB-SubCell"/>
</dbReference>
<keyword evidence="2" id="KW-0678">Repressor</keyword>
<reference evidence="14" key="2">
    <citation type="submission" date="2025-04" db="UniProtKB">
        <authorList>
            <consortium name="RefSeq"/>
        </authorList>
    </citation>
    <scope>IDENTIFICATION</scope>
    <source>
        <tissue evidence="14">Leaf</tissue>
    </source>
</reference>
<evidence type="ECO:0000256" key="2">
    <source>
        <dbReference type="ARBA" id="ARBA00022491"/>
    </source>
</evidence>
<dbReference type="AlphaFoldDB" id="A0A199UL98"/>
<dbReference type="Gramene" id="Aco003262.1.mrna1">
    <property type="protein sequence ID" value="Aco003262.1.mrna1"/>
    <property type="gene ID" value="Aco003262.1.path1"/>
</dbReference>
<dbReference type="FunFam" id="1.10.10.60:FF:000001">
    <property type="entry name" value="MYB-related transcription factor"/>
    <property type="match status" value="1"/>
</dbReference>
<reference evidence="11 12" key="1">
    <citation type="journal article" date="2016" name="DNA Res.">
        <title>The draft genome of MD-2 pineapple using hybrid error correction of long reads.</title>
        <authorList>
            <person name="Redwan R.M."/>
            <person name="Saidin A."/>
            <person name="Kumar S.V."/>
        </authorList>
    </citation>
    <scope>NUCLEOTIDE SEQUENCE [LARGE SCALE GENOMIC DNA]</scope>
    <source>
        <strain evidence="12">cv. MD2</strain>
        <tissue evidence="11">Leaf</tissue>
    </source>
</reference>